<proteinExistence type="predicted"/>
<name>A0A3R7QTQ1_PENVA</name>
<keyword evidence="13" id="KW-0732">Signal</keyword>
<evidence type="ECO:0000259" key="14">
    <source>
        <dbReference type="SMART" id="SM00918"/>
    </source>
</evidence>
<sequence length="423" mass="47601">MSNRWLLLLVFAAIFALLASADSLASKRTSDPSKPPDGYLKIQVVRPRPDFQGGGRNATVLDLDDGETEAKGGLPEFLERKPRPVLTEEEAVSFSRMLVTILKKEMKNCDIVLAYDDGYRIPAILQELLRLPNPRKLIYVRPSEELPGQAWESSQCRGYVYLLQDLAPLLHLADTRQDAWDFSGKFVVVAPTKAHLEELALSNCGRKTENIAGIAKVRSEERERRASGGVYMNLLYWGAGVARINTWKRGRFTLPLALFPDKLSNLRGVVLEVVTFEWEPSVFYYRNKDGRVLFRYGTDIGVVNALSQVLNFTVAFKEPPKGEYWGREEENGSWSGMMGKLSRNEVDIGVGDLYMTIVRVGILDYTAPYDSELSCFMARTEPPLPRWQALAFPFQGFTWLAIFGGLVLTGPVLYLLARASNCW</sequence>
<evidence type="ECO:0000313" key="15">
    <source>
        <dbReference type="EMBL" id="ROT78015.1"/>
    </source>
</evidence>
<feature type="domain" description="Ionotropic glutamate receptor L-glutamate and glycine-binding" evidence="14">
    <location>
        <begin position="282"/>
        <end position="343"/>
    </location>
</feature>
<evidence type="ECO:0000256" key="13">
    <source>
        <dbReference type="SAM" id="SignalP"/>
    </source>
</evidence>
<gene>
    <name evidence="15" type="ORF">C7M84_003277</name>
</gene>
<keyword evidence="2" id="KW-0813">Transport</keyword>
<evidence type="ECO:0000256" key="2">
    <source>
        <dbReference type="ARBA" id="ARBA00022448"/>
    </source>
</evidence>
<evidence type="ECO:0000256" key="1">
    <source>
        <dbReference type="ARBA" id="ARBA00004651"/>
    </source>
</evidence>
<dbReference type="SUPFAM" id="SSF53850">
    <property type="entry name" value="Periplasmic binding protein-like II"/>
    <property type="match status" value="1"/>
</dbReference>
<comment type="caution">
    <text evidence="15">The sequence shown here is derived from an EMBL/GenBank/DDBJ whole genome shotgun (WGS) entry which is preliminary data.</text>
</comment>
<evidence type="ECO:0000256" key="10">
    <source>
        <dbReference type="ARBA" id="ARBA00023286"/>
    </source>
</evidence>
<dbReference type="PANTHER" id="PTHR42643:SF24">
    <property type="entry name" value="IONOTROPIC RECEPTOR 60A"/>
    <property type="match status" value="1"/>
</dbReference>
<keyword evidence="11" id="KW-0407">Ion channel</keyword>
<dbReference type="Pfam" id="PF10613">
    <property type="entry name" value="Lig_chan-Glu_bd"/>
    <property type="match status" value="1"/>
</dbReference>
<evidence type="ECO:0000256" key="4">
    <source>
        <dbReference type="ARBA" id="ARBA00022692"/>
    </source>
</evidence>
<keyword evidence="6" id="KW-0406">Ion transport</keyword>
<keyword evidence="10" id="KW-1071">Ligand-gated ion channel</keyword>
<keyword evidence="8 15" id="KW-0675">Receptor</keyword>
<feature type="transmembrane region" description="Helical" evidence="12">
    <location>
        <begin position="396"/>
        <end position="417"/>
    </location>
</feature>
<comment type="subcellular location">
    <subcellularLocation>
        <location evidence="1">Cell membrane</location>
        <topology evidence="1">Multi-pass membrane protein</topology>
    </subcellularLocation>
</comment>
<evidence type="ECO:0000256" key="6">
    <source>
        <dbReference type="ARBA" id="ARBA00023065"/>
    </source>
</evidence>
<dbReference type="PANTHER" id="PTHR42643">
    <property type="entry name" value="IONOTROPIC RECEPTOR 20A-RELATED"/>
    <property type="match status" value="1"/>
</dbReference>
<keyword evidence="5 12" id="KW-1133">Transmembrane helix</keyword>
<evidence type="ECO:0000256" key="11">
    <source>
        <dbReference type="ARBA" id="ARBA00023303"/>
    </source>
</evidence>
<feature type="chain" id="PRO_5018748894" evidence="13">
    <location>
        <begin position="22"/>
        <end position="423"/>
    </location>
</feature>
<keyword evidence="7 12" id="KW-0472">Membrane</keyword>
<dbReference type="OrthoDB" id="6506757at2759"/>
<keyword evidence="9" id="KW-0325">Glycoprotein</keyword>
<keyword evidence="4 12" id="KW-0812">Transmembrane</keyword>
<dbReference type="Gene3D" id="3.40.190.10">
    <property type="entry name" value="Periplasmic binding protein-like II"/>
    <property type="match status" value="1"/>
</dbReference>
<evidence type="ECO:0000256" key="5">
    <source>
        <dbReference type="ARBA" id="ARBA00022989"/>
    </source>
</evidence>
<dbReference type="EMBL" id="QCYY01001448">
    <property type="protein sequence ID" value="ROT78015.1"/>
    <property type="molecule type" value="Genomic_DNA"/>
</dbReference>
<evidence type="ECO:0000256" key="12">
    <source>
        <dbReference type="SAM" id="Phobius"/>
    </source>
</evidence>
<dbReference type="InterPro" id="IPR052192">
    <property type="entry name" value="Insect_Ionotropic_Sensory_Rcpt"/>
</dbReference>
<keyword evidence="3" id="KW-1003">Cell membrane</keyword>
<protein>
    <submittedName>
        <fullName evidence="15">Putative glutamate receptor 4</fullName>
    </submittedName>
</protein>
<reference evidence="15 16" key="2">
    <citation type="submission" date="2019-01" db="EMBL/GenBank/DDBJ databases">
        <title>The decoding of complex shrimp genome reveals the adaptation for benthos swimmer, frequently molting mechanism and breeding impact on genome.</title>
        <authorList>
            <person name="Sun Y."/>
            <person name="Gao Y."/>
            <person name="Yu Y."/>
        </authorList>
    </citation>
    <scope>NUCLEOTIDE SEQUENCE [LARGE SCALE GENOMIC DNA]</scope>
    <source>
        <tissue evidence="15">Muscle</tissue>
    </source>
</reference>
<reference evidence="15 16" key="1">
    <citation type="submission" date="2018-04" db="EMBL/GenBank/DDBJ databases">
        <authorList>
            <person name="Zhang X."/>
            <person name="Yuan J."/>
            <person name="Li F."/>
            <person name="Xiang J."/>
        </authorList>
    </citation>
    <scope>NUCLEOTIDE SEQUENCE [LARGE SCALE GENOMIC DNA]</scope>
    <source>
        <tissue evidence="15">Muscle</tissue>
    </source>
</reference>
<dbReference type="InterPro" id="IPR019594">
    <property type="entry name" value="Glu/Gly-bd"/>
</dbReference>
<dbReference type="GO" id="GO:0015276">
    <property type="term" value="F:ligand-gated monoatomic ion channel activity"/>
    <property type="evidence" value="ECO:0007669"/>
    <property type="project" value="InterPro"/>
</dbReference>
<evidence type="ECO:0000256" key="3">
    <source>
        <dbReference type="ARBA" id="ARBA00022475"/>
    </source>
</evidence>
<keyword evidence="16" id="KW-1185">Reference proteome</keyword>
<evidence type="ECO:0000256" key="9">
    <source>
        <dbReference type="ARBA" id="ARBA00023180"/>
    </source>
</evidence>
<organism evidence="15 16">
    <name type="scientific">Penaeus vannamei</name>
    <name type="common">Whiteleg shrimp</name>
    <name type="synonym">Litopenaeus vannamei</name>
    <dbReference type="NCBI Taxonomy" id="6689"/>
    <lineage>
        <taxon>Eukaryota</taxon>
        <taxon>Metazoa</taxon>
        <taxon>Ecdysozoa</taxon>
        <taxon>Arthropoda</taxon>
        <taxon>Crustacea</taxon>
        <taxon>Multicrustacea</taxon>
        <taxon>Malacostraca</taxon>
        <taxon>Eumalacostraca</taxon>
        <taxon>Eucarida</taxon>
        <taxon>Decapoda</taxon>
        <taxon>Dendrobranchiata</taxon>
        <taxon>Penaeoidea</taxon>
        <taxon>Penaeidae</taxon>
        <taxon>Penaeus</taxon>
    </lineage>
</organism>
<dbReference type="AlphaFoldDB" id="A0A3R7QTQ1"/>
<feature type="signal peptide" evidence="13">
    <location>
        <begin position="1"/>
        <end position="21"/>
    </location>
</feature>
<dbReference type="GO" id="GO:0005886">
    <property type="term" value="C:plasma membrane"/>
    <property type="evidence" value="ECO:0007669"/>
    <property type="project" value="UniProtKB-SubCell"/>
</dbReference>
<accession>A0A3R7QTQ1</accession>
<dbReference type="SMART" id="SM00918">
    <property type="entry name" value="Lig_chan-Glu_bd"/>
    <property type="match status" value="1"/>
</dbReference>
<evidence type="ECO:0000256" key="8">
    <source>
        <dbReference type="ARBA" id="ARBA00023170"/>
    </source>
</evidence>
<evidence type="ECO:0000313" key="16">
    <source>
        <dbReference type="Proteomes" id="UP000283509"/>
    </source>
</evidence>
<evidence type="ECO:0000256" key="7">
    <source>
        <dbReference type="ARBA" id="ARBA00023136"/>
    </source>
</evidence>
<dbReference type="Proteomes" id="UP000283509">
    <property type="component" value="Unassembled WGS sequence"/>
</dbReference>